<feature type="transmembrane region" description="Helical" evidence="2">
    <location>
        <begin position="702"/>
        <end position="719"/>
    </location>
</feature>
<dbReference type="Proteomes" id="UP001200513">
    <property type="component" value="Chromosome"/>
</dbReference>
<feature type="region of interest" description="Disordered" evidence="1">
    <location>
        <begin position="675"/>
        <end position="700"/>
    </location>
</feature>
<sequence length="724" mass="81970">MNKQKLTFLILSLVIFSVVSLTPPSVGETNEINGIYYSHEVKTFSESGSYSYFDYMIVDEEYKETTMYTGPLDLVTGYELVNAIYLIVDYRYYSWGNGSESEFKILVNNETMVDYVNNKLMPRIWARSANYNVSLNVTSDLPNEVLFLSTEKEYLGQSFMNSTLIEFIDSVDEYGLFKFYHLIAIIPVAMFIQITTETFQVTVNSTFYARNLIGGYVAYGFEYNATMTGYNVIITDGTNIGLNYFGCIKSNIEYAEVLKMEVGFFRFYLNNVTITSDDPEFSDYGGNVPYNYYPRNMLPKLIADQGHQSFEFTAYGRIQSRSTAQAVVQAFVSRSTNATIDHFAVWGTLNPSRMIAYYDGNYNNQLDVYLDDSGDVKHDPIDWVKYIGFPEAHKNEYFVTYNITNNYTSIVYAPGAGIYNNININNTEVGEKYVVEEIGDVDAEINYTPRWTDPVENDDGSVTFSWGIDYNDYPVLWYNTSDTTVTTDPMDISYDYTYTVNLDTGEASLATTSIFGGITDTTLKNSMNDLSLATYQVSEMLTVEDVTAKTDEEGIGSSVPATTTEVSIEYSDDTALIDISLGGSKLEYSIDGSTYNTNTTVLNLVYLTGQKTFSNSTEIGEFESESDDIGQVMTDSEKQETTLNWLYRKDLIIINYPVWDGKEITHDPEFKTYFEPNPQPTEQTEPTETTVPTDTQPTNTPGFGAFIVISTVFMTTFLFRKRKN</sequence>
<evidence type="ECO:0000313" key="3">
    <source>
        <dbReference type="EMBL" id="UJG43947.1"/>
    </source>
</evidence>
<organism evidence="3">
    <name type="scientific">Candidatus Heimdallarchaeum endolithica</name>
    <dbReference type="NCBI Taxonomy" id="2876572"/>
    <lineage>
        <taxon>Archaea</taxon>
        <taxon>Promethearchaeati</taxon>
        <taxon>Candidatus Heimdallarchaeota</taxon>
        <taxon>Candidatus Heimdallarchaeia (ex Rinke et al. 2021) (nom. nud.)</taxon>
        <taxon>Candidatus Heimdallarchaeales</taxon>
        <taxon>Candidatus Heimdallarchaeaceae</taxon>
        <taxon>Candidatus Heimdallarchaeum</taxon>
    </lineage>
</organism>
<keyword evidence="2" id="KW-0812">Transmembrane</keyword>
<reference evidence="3" key="1">
    <citation type="journal article" date="2022" name="Nat. Microbiol.">
        <title>Unique mobile elements and scalable gene flow at the prokaryote-eukaryote boundary revealed by circularized Asgard archaea genomes.</title>
        <authorList>
            <person name="Wu F."/>
            <person name="Speth D.R."/>
            <person name="Philosof A."/>
            <person name="Cremiere A."/>
            <person name="Narayanan A."/>
            <person name="Barco R.A."/>
            <person name="Connon S.A."/>
            <person name="Amend J.P."/>
            <person name="Antoshechkin I.A."/>
            <person name="Orphan V.J."/>
        </authorList>
    </citation>
    <scope>NUCLEOTIDE SEQUENCE</scope>
    <source>
        <strain evidence="3">PR6</strain>
    </source>
</reference>
<dbReference type="AlphaFoldDB" id="A0A9Y1FNN9"/>
<name>A0A9Y1FNN9_9ARCH</name>
<proteinExistence type="predicted"/>
<dbReference type="EMBL" id="CP084167">
    <property type="protein sequence ID" value="UJG43947.1"/>
    <property type="molecule type" value="Genomic_DNA"/>
</dbReference>
<keyword evidence="2" id="KW-1133">Transmembrane helix</keyword>
<keyword evidence="2" id="KW-0472">Membrane</keyword>
<evidence type="ECO:0000256" key="2">
    <source>
        <dbReference type="SAM" id="Phobius"/>
    </source>
</evidence>
<feature type="compositionally biased region" description="Low complexity" evidence="1">
    <location>
        <begin position="680"/>
        <end position="700"/>
    </location>
</feature>
<accession>A0A9Y1FNN9</accession>
<gene>
    <name evidence="3" type="ORF">K9W46_01885</name>
</gene>
<protein>
    <submittedName>
        <fullName evidence="3">Uncharacterized protein</fullName>
    </submittedName>
</protein>
<evidence type="ECO:0000256" key="1">
    <source>
        <dbReference type="SAM" id="MobiDB-lite"/>
    </source>
</evidence>